<dbReference type="HOGENOM" id="CLU_3217015_0_0_6"/>
<keyword evidence="2" id="KW-1185">Reference proteome</keyword>
<dbReference type="KEGG" id="hde:HDEF_1590"/>
<organism evidence="1 2">
    <name type="scientific">Hamiltonella defensa subsp. Acyrthosiphon pisum (strain 5AT)</name>
    <dbReference type="NCBI Taxonomy" id="572265"/>
    <lineage>
        <taxon>Bacteria</taxon>
        <taxon>Pseudomonadati</taxon>
        <taxon>Pseudomonadota</taxon>
        <taxon>Gammaproteobacteria</taxon>
        <taxon>Enterobacterales</taxon>
        <taxon>Enterobacteriaceae</taxon>
        <taxon>aphid secondary symbionts</taxon>
        <taxon>Candidatus Williamhamiltonella</taxon>
    </lineage>
</organism>
<proteinExistence type="predicted"/>
<gene>
    <name evidence="1" type="ordered locus">HDEF_1590</name>
</gene>
<dbReference type="Proteomes" id="UP000002334">
    <property type="component" value="Chromosome"/>
</dbReference>
<name>C4K6L1_HAMD5</name>
<dbReference type="STRING" id="572265.HDEF_1590"/>
<evidence type="ECO:0000313" key="2">
    <source>
        <dbReference type="Proteomes" id="UP000002334"/>
    </source>
</evidence>
<accession>C4K6L1</accession>
<dbReference type="AlphaFoldDB" id="C4K6L1"/>
<reference evidence="1 2" key="1">
    <citation type="journal article" date="2009" name="Proc. Natl. Acad. Sci. U.S.A.">
        <title>Hamiltonella defensa, genome evolution of protective bacterial endosymbiont from pathogenic ancestors.</title>
        <authorList>
            <person name="Degnan P.H."/>
            <person name="Yu Y."/>
            <person name="Sisneros N."/>
            <person name="Wing R.A."/>
            <person name="Moran N.A."/>
        </authorList>
    </citation>
    <scope>NUCLEOTIDE SEQUENCE [LARGE SCALE GENOMIC DNA]</scope>
    <source>
        <strain evidence="2">5AT</strain>
    </source>
</reference>
<dbReference type="EMBL" id="CP001277">
    <property type="protein sequence ID" value="ACQ68204.1"/>
    <property type="molecule type" value="Genomic_DNA"/>
</dbReference>
<protein>
    <submittedName>
        <fullName evidence="1">Uncharacterized protein</fullName>
    </submittedName>
</protein>
<evidence type="ECO:0000313" key="1">
    <source>
        <dbReference type="EMBL" id="ACQ68204.1"/>
    </source>
</evidence>
<sequence length="44" mass="5044">MLNEEIEQAVHTFLNEIEKEIECIKKNASKMPSQVRPATDSLPM</sequence>